<dbReference type="InParanoid" id="A0A6P7M6I9"/>
<evidence type="ECO:0000313" key="2">
    <source>
        <dbReference type="Proteomes" id="UP000515150"/>
    </source>
</evidence>
<dbReference type="Pfam" id="PF17653">
    <property type="entry name" value="DUF5522"/>
    <property type="match status" value="1"/>
</dbReference>
<keyword evidence="2" id="KW-1185">Reference proteome</keyword>
<dbReference type="PANTHER" id="PTHR21037">
    <property type="entry name" value="39S RIBOSOMAL PROTEIN L14, MITOCHONDRIAL"/>
    <property type="match status" value="1"/>
</dbReference>
<dbReference type="RefSeq" id="XP_029002656.1">
    <property type="nucleotide sequence ID" value="XM_029146823.3"/>
</dbReference>
<sequence>MLHRHVPSKAFVYRLILLRVPFIKRLVAASIARLCEGSSKRLRSGSMSQINADGGVTGGTGGERERDHAARKFTEEETLIHRIHREACEAQKQMYVDPSSGYKVFTEHAHLQRGKCCGSACRHCPFGQVNVKDPAMKKRFNSLFYN</sequence>
<dbReference type="OrthoDB" id="274765at2759"/>
<protein>
    <submittedName>
        <fullName evidence="3">Uncharacterized protein C1orf53 homolog</fullName>
    </submittedName>
</protein>
<name>A0A6P7M6I9_BETSP</name>
<organism evidence="2 3">
    <name type="scientific">Betta splendens</name>
    <name type="common">Siamese fighting fish</name>
    <dbReference type="NCBI Taxonomy" id="158456"/>
    <lineage>
        <taxon>Eukaryota</taxon>
        <taxon>Metazoa</taxon>
        <taxon>Chordata</taxon>
        <taxon>Craniata</taxon>
        <taxon>Vertebrata</taxon>
        <taxon>Euteleostomi</taxon>
        <taxon>Actinopterygii</taxon>
        <taxon>Neopterygii</taxon>
        <taxon>Teleostei</taxon>
        <taxon>Neoteleostei</taxon>
        <taxon>Acanthomorphata</taxon>
        <taxon>Anabantaria</taxon>
        <taxon>Anabantiformes</taxon>
        <taxon>Anabantoidei</taxon>
        <taxon>Osphronemidae</taxon>
        <taxon>Betta</taxon>
    </lineage>
</organism>
<reference evidence="3" key="1">
    <citation type="submission" date="2025-08" db="UniProtKB">
        <authorList>
            <consortium name="RefSeq"/>
        </authorList>
    </citation>
    <scope>IDENTIFICATION</scope>
</reference>
<dbReference type="InterPro" id="IPR040807">
    <property type="entry name" value="DUF5522"/>
</dbReference>
<dbReference type="GeneID" id="114853444"/>
<dbReference type="KEGG" id="bspl:114853444"/>
<proteinExistence type="predicted"/>
<dbReference type="AlphaFoldDB" id="A0A6P7M6I9"/>
<accession>A0A6P7M6I9</accession>
<gene>
    <name evidence="3" type="primary">c4h1orf53</name>
</gene>
<dbReference type="Proteomes" id="UP000515150">
    <property type="component" value="Chromosome 4"/>
</dbReference>
<evidence type="ECO:0000313" key="3">
    <source>
        <dbReference type="RefSeq" id="XP_029002656.1"/>
    </source>
</evidence>
<feature type="region of interest" description="Disordered" evidence="1">
    <location>
        <begin position="45"/>
        <end position="66"/>
    </location>
</feature>
<dbReference type="CTD" id="118226384"/>
<evidence type="ECO:0000256" key="1">
    <source>
        <dbReference type="SAM" id="MobiDB-lite"/>
    </source>
</evidence>
<dbReference type="PANTHER" id="PTHR21037:SF2">
    <property type="entry name" value="SIMILAR TO NOVEL PROTEIN"/>
    <property type="match status" value="1"/>
</dbReference>